<evidence type="ECO:0000313" key="4">
    <source>
        <dbReference type="Proteomes" id="UP001478817"/>
    </source>
</evidence>
<evidence type="ECO:0000313" key="3">
    <source>
        <dbReference type="EMBL" id="MEQ2638574.1"/>
    </source>
</evidence>
<dbReference type="Proteomes" id="UP001478817">
    <property type="component" value="Unassembled WGS sequence"/>
</dbReference>
<feature type="coiled-coil region" evidence="1">
    <location>
        <begin position="80"/>
        <end position="114"/>
    </location>
</feature>
<gene>
    <name evidence="3" type="ORF">AAAT05_09515</name>
</gene>
<sequence length="161" mass="18216">MEIKDEVVPMQDEEQSKGQLCEEAQKKEQKPFVIDRAKNALAVGKERVIEFWDGNKHWIAPVVGIAVTAAAAVTKQAIDNGNLREENERLSGDNDFLRLENEALNDENDHLTDMFLDSCERHAEKDAWMDAMASDDLRRGGSLGGQVLRSKRDYLQEQNES</sequence>
<keyword evidence="1" id="KW-0175">Coiled coil</keyword>
<reference evidence="3 4" key="1">
    <citation type="submission" date="2024-04" db="EMBL/GenBank/DDBJ databases">
        <title>Human intestinal bacterial collection.</title>
        <authorList>
            <person name="Pauvert C."/>
            <person name="Hitch T.C.A."/>
            <person name="Clavel T."/>
        </authorList>
    </citation>
    <scope>NUCLEOTIDE SEQUENCE [LARGE SCALE GENOMIC DNA]</scope>
    <source>
        <strain evidence="3 4">CLA-AA-H197</strain>
    </source>
</reference>
<accession>A0ABV1II53</accession>
<evidence type="ECO:0000256" key="1">
    <source>
        <dbReference type="SAM" id="Coils"/>
    </source>
</evidence>
<feature type="region of interest" description="Disordered" evidence="2">
    <location>
        <begin position="140"/>
        <end position="161"/>
    </location>
</feature>
<keyword evidence="4" id="KW-1185">Reference proteome</keyword>
<comment type="caution">
    <text evidence="3">The sequence shown here is derived from an EMBL/GenBank/DDBJ whole genome shotgun (WGS) entry which is preliminary data.</text>
</comment>
<evidence type="ECO:0000256" key="2">
    <source>
        <dbReference type="SAM" id="MobiDB-lite"/>
    </source>
</evidence>
<proteinExistence type="predicted"/>
<dbReference type="RefSeq" id="WP_349183258.1">
    <property type="nucleotide sequence ID" value="NZ_JBBNGS010000025.1"/>
</dbReference>
<protein>
    <submittedName>
        <fullName evidence="3">Uncharacterized protein</fullName>
    </submittedName>
</protein>
<dbReference type="EMBL" id="JBBNGS010000025">
    <property type="protein sequence ID" value="MEQ2638574.1"/>
    <property type="molecule type" value="Genomic_DNA"/>
</dbReference>
<feature type="region of interest" description="Disordered" evidence="2">
    <location>
        <begin position="1"/>
        <end position="25"/>
    </location>
</feature>
<organism evidence="3 4">
    <name type="scientific">Paratractidigestivibacter faecalis</name>
    <dbReference type="NCBI Taxonomy" id="2292441"/>
    <lineage>
        <taxon>Bacteria</taxon>
        <taxon>Bacillati</taxon>
        <taxon>Actinomycetota</taxon>
        <taxon>Coriobacteriia</taxon>
        <taxon>Coriobacteriales</taxon>
        <taxon>Atopobiaceae</taxon>
        <taxon>Paratractidigestivibacter</taxon>
    </lineage>
</organism>
<name>A0ABV1II53_9ACTN</name>